<dbReference type="Pfam" id="PF12833">
    <property type="entry name" value="HTH_18"/>
    <property type="match status" value="1"/>
</dbReference>
<evidence type="ECO:0000313" key="5">
    <source>
        <dbReference type="EMBL" id="CUP69833.1"/>
    </source>
</evidence>
<evidence type="ECO:0000256" key="1">
    <source>
        <dbReference type="ARBA" id="ARBA00023015"/>
    </source>
</evidence>
<keyword evidence="2" id="KW-0238">DNA-binding</keyword>
<evidence type="ECO:0000256" key="3">
    <source>
        <dbReference type="ARBA" id="ARBA00023163"/>
    </source>
</evidence>
<dbReference type="InterPro" id="IPR003313">
    <property type="entry name" value="AraC-bd"/>
</dbReference>
<name>A0A174Q9A4_9FIRM</name>
<dbReference type="Proteomes" id="UP000261285">
    <property type="component" value="Unassembled WGS sequence"/>
</dbReference>
<evidence type="ECO:0000313" key="6">
    <source>
        <dbReference type="EMBL" id="RGO31899.1"/>
    </source>
</evidence>
<reference evidence="6 8" key="2">
    <citation type="submission" date="2018-08" db="EMBL/GenBank/DDBJ databases">
        <title>A genome reference for cultivated species of the human gut microbiota.</title>
        <authorList>
            <person name="Zou Y."/>
            <person name="Xue W."/>
            <person name="Luo G."/>
        </authorList>
    </citation>
    <scope>NUCLEOTIDE SEQUENCE [LARGE SCALE GENOMIC DNA]</scope>
    <source>
        <strain evidence="6 8">OM02-16</strain>
    </source>
</reference>
<keyword evidence="1" id="KW-0805">Transcription regulation</keyword>
<evidence type="ECO:0000313" key="8">
    <source>
        <dbReference type="Proteomes" id="UP000261285"/>
    </source>
</evidence>
<dbReference type="PANTHER" id="PTHR43280">
    <property type="entry name" value="ARAC-FAMILY TRANSCRIPTIONAL REGULATOR"/>
    <property type="match status" value="1"/>
</dbReference>
<dbReference type="GeneID" id="96229037"/>
<organism evidence="5 7">
    <name type="scientific">Dorea longicatena</name>
    <dbReference type="NCBI Taxonomy" id="88431"/>
    <lineage>
        <taxon>Bacteria</taxon>
        <taxon>Bacillati</taxon>
        <taxon>Bacillota</taxon>
        <taxon>Clostridia</taxon>
        <taxon>Lachnospirales</taxon>
        <taxon>Lachnospiraceae</taxon>
        <taxon>Dorea</taxon>
    </lineage>
</organism>
<dbReference type="SUPFAM" id="SSF46689">
    <property type="entry name" value="Homeodomain-like"/>
    <property type="match status" value="2"/>
</dbReference>
<proteinExistence type="predicted"/>
<dbReference type="PRINTS" id="PR00032">
    <property type="entry name" value="HTHARAC"/>
</dbReference>
<gene>
    <name evidence="5" type="primary">melR_1</name>
    <name evidence="6" type="ORF">DXB16_09270</name>
    <name evidence="5" type="ORF">ERS852526_01749</name>
</gene>
<dbReference type="InterPro" id="IPR018062">
    <property type="entry name" value="HTH_AraC-typ_CS"/>
</dbReference>
<dbReference type="EMBL" id="CZAY01000012">
    <property type="protein sequence ID" value="CUP69833.1"/>
    <property type="molecule type" value="Genomic_DNA"/>
</dbReference>
<dbReference type="PROSITE" id="PS00041">
    <property type="entry name" value="HTH_ARAC_FAMILY_1"/>
    <property type="match status" value="1"/>
</dbReference>
<dbReference type="PANTHER" id="PTHR43280:SF30">
    <property type="entry name" value="MMSAB OPERON REGULATORY PROTEIN"/>
    <property type="match status" value="1"/>
</dbReference>
<dbReference type="SMART" id="SM00342">
    <property type="entry name" value="HTH_ARAC"/>
    <property type="match status" value="1"/>
</dbReference>
<dbReference type="InterPro" id="IPR018060">
    <property type="entry name" value="HTH_AraC"/>
</dbReference>
<dbReference type="RefSeq" id="WP_055283244.1">
    <property type="nucleotide sequence ID" value="NZ_CABMEZ010000009.1"/>
</dbReference>
<dbReference type="OrthoDB" id="9813413at2"/>
<accession>A0A174Q9A4</accession>
<dbReference type="AlphaFoldDB" id="A0A174Q9A4"/>
<dbReference type="InterPro" id="IPR037923">
    <property type="entry name" value="HTH-like"/>
</dbReference>
<feature type="domain" description="HTH araC/xylS-type" evidence="4">
    <location>
        <begin position="174"/>
        <end position="272"/>
    </location>
</feature>
<dbReference type="GO" id="GO:0003700">
    <property type="term" value="F:DNA-binding transcription factor activity"/>
    <property type="evidence" value="ECO:0007669"/>
    <property type="project" value="InterPro"/>
</dbReference>
<sequence>MEDSYVLQLLKPKFKDFHLCFCGFAECKPLHSYGPAARPNYILHYVMKGKGIYQVGETKYQLKEGQAFLIEPESLTFYQADKTDPWSYLWVGFGGTEAQRFVRDLGLNSRQLTCECEYGEELKEIVFEMLHHTCSTAENLYYLQGKLYQFFSVLARGIEIQQYSNDTKESIHVQEAISYIKNYYSQKITVEDIANYLALNRSYLYTIFMNSLGISPKDFLTEFRISRGKEQLALTDLSVEEIAVSCGYRNSLAFGKVFKQKMGITPTQYRNDNRKDARKRLICVQNELKEYKKHKTIYVGDIEKE</sequence>
<evidence type="ECO:0000256" key="2">
    <source>
        <dbReference type="ARBA" id="ARBA00023125"/>
    </source>
</evidence>
<dbReference type="Gene3D" id="2.60.120.280">
    <property type="entry name" value="Regulatory protein AraC"/>
    <property type="match status" value="1"/>
</dbReference>
<dbReference type="PROSITE" id="PS01124">
    <property type="entry name" value="HTH_ARAC_FAMILY_2"/>
    <property type="match status" value="1"/>
</dbReference>
<evidence type="ECO:0000259" key="4">
    <source>
        <dbReference type="PROSITE" id="PS01124"/>
    </source>
</evidence>
<evidence type="ECO:0000313" key="7">
    <source>
        <dbReference type="Proteomes" id="UP000095485"/>
    </source>
</evidence>
<dbReference type="GO" id="GO:0043565">
    <property type="term" value="F:sequence-specific DNA binding"/>
    <property type="evidence" value="ECO:0007669"/>
    <property type="project" value="InterPro"/>
</dbReference>
<dbReference type="Pfam" id="PF02311">
    <property type="entry name" value="AraC_binding"/>
    <property type="match status" value="1"/>
</dbReference>
<dbReference type="CDD" id="cd06986">
    <property type="entry name" value="cupin_MmsR-like_N"/>
    <property type="match status" value="1"/>
</dbReference>
<reference evidence="5 7" key="1">
    <citation type="submission" date="2015-09" db="EMBL/GenBank/DDBJ databases">
        <authorList>
            <consortium name="Pathogen Informatics"/>
        </authorList>
    </citation>
    <scope>NUCLEOTIDE SEQUENCE [LARGE SCALE GENOMIC DNA]</scope>
    <source>
        <strain evidence="5 7">2789STDY5834914</strain>
    </source>
</reference>
<dbReference type="InterPro" id="IPR020449">
    <property type="entry name" value="Tscrpt_reg_AraC-type_HTH"/>
</dbReference>
<protein>
    <submittedName>
        <fullName evidence="6">AraC family transcriptional regulator</fullName>
    </submittedName>
    <submittedName>
        <fullName evidence="5">Melibiose operon regulatory protein</fullName>
    </submittedName>
</protein>
<dbReference type="EMBL" id="QSVN01000009">
    <property type="protein sequence ID" value="RGO31899.1"/>
    <property type="molecule type" value="Genomic_DNA"/>
</dbReference>
<dbReference type="InterPro" id="IPR009057">
    <property type="entry name" value="Homeodomain-like_sf"/>
</dbReference>
<keyword evidence="3" id="KW-0804">Transcription</keyword>
<dbReference type="Gene3D" id="1.10.10.60">
    <property type="entry name" value="Homeodomain-like"/>
    <property type="match status" value="2"/>
</dbReference>
<dbReference type="Proteomes" id="UP000095485">
    <property type="component" value="Unassembled WGS sequence"/>
</dbReference>
<dbReference type="SUPFAM" id="SSF51215">
    <property type="entry name" value="Regulatory protein AraC"/>
    <property type="match status" value="1"/>
</dbReference>